<gene>
    <name evidence="1" type="ORF">S12H4_00514</name>
    <name evidence="2" type="ORF">S12H4_26860</name>
</gene>
<protein>
    <submittedName>
        <fullName evidence="2">Uncharacterized protein</fullName>
    </submittedName>
</protein>
<dbReference type="AlphaFoldDB" id="X1SJ43"/>
<sequence>MDHKEAVQKAWIDHEAAFKAAREARMEANKEAWRVYDEAAKAATLSFMGVMNSDHSDQP</sequence>
<dbReference type="EMBL" id="BARW01015284">
    <property type="protein sequence ID" value="GAI92958.1"/>
    <property type="molecule type" value="Genomic_DNA"/>
</dbReference>
<name>X1SJ43_9ZZZZ</name>
<reference evidence="2" key="1">
    <citation type="journal article" date="2014" name="Front. Microbiol.">
        <title>High frequency of phylogenetically diverse reductive dehalogenase-homologous genes in deep subseafloor sedimentary metagenomes.</title>
        <authorList>
            <person name="Kawai M."/>
            <person name="Futagami T."/>
            <person name="Toyoda A."/>
            <person name="Takaki Y."/>
            <person name="Nishi S."/>
            <person name="Hori S."/>
            <person name="Arai W."/>
            <person name="Tsubouchi T."/>
            <person name="Morono Y."/>
            <person name="Uchiyama I."/>
            <person name="Ito T."/>
            <person name="Fujiyama A."/>
            <person name="Inagaki F."/>
            <person name="Takami H."/>
        </authorList>
    </citation>
    <scope>NUCLEOTIDE SEQUENCE</scope>
    <source>
        <strain evidence="2">Expedition CK06-06</strain>
    </source>
</reference>
<evidence type="ECO:0000313" key="1">
    <source>
        <dbReference type="EMBL" id="GAI69237.1"/>
    </source>
</evidence>
<evidence type="ECO:0000313" key="2">
    <source>
        <dbReference type="EMBL" id="GAI92958.1"/>
    </source>
</evidence>
<organism evidence="2">
    <name type="scientific">marine sediment metagenome</name>
    <dbReference type="NCBI Taxonomy" id="412755"/>
    <lineage>
        <taxon>unclassified sequences</taxon>
        <taxon>metagenomes</taxon>
        <taxon>ecological metagenomes</taxon>
    </lineage>
</organism>
<accession>X1SJ43</accession>
<proteinExistence type="predicted"/>
<dbReference type="EMBL" id="BARW01000061">
    <property type="protein sequence ID" value="GAI69237.1"/>
    <property type="molecule type" value="Genomic_DNA"/>
</dbReference>
<comment type="caution">
    <text evidence="2">The sequence shown here is derived from an EMBL/GenBank/DDBJ whole genome shotgun (WGS) entry which is preliminary data.</text>
</comment>